<reference evidence="1" key="1">
    <citation type="submission" date="2023-03" db="EMBL/GenBank/DDBJ databases">
        <title>Massive genome expansion in bonnet fungi (Mycena s.s.) driven by repeated elements and novel gene families across ecological guilds.</title>
        <authorList>
            <consortium name="Lawrence Berkeley National Laboratory"/>
            <person name="Harder C.B."/>
            <person name="Miyauchi S."/>
            <person name="Viragh M."/>
            <person name="Kuo A."/>
            <person name="Thoen E."/>
            <person name="Andreopoulos B."/>
            <person name="Lu D."/>
            <person name="Skrede I."/>
            <person name="Drula E."/>
            <person name="Henrissat B."/>
            <person name="Morin E."/>
            <person name="Kohler A."/>
            <person name="Barry K."/>
            <person name="LaButti K."/>
            <person name="Morin E."/>
            <person name="Salamov A."/>
            <person name="Lipzen A."/>
            <person name="Mereny Z."/>
            <person name="Hegedus B."/>
            <person name="Baldrian P."/>
            <person name="Stursova M."/>
            <person name="Weitz H."/>
            <person name="Taylor A."/>
            <person name="Grigoriev I.V."/>
            <person name="Nagy L.G."/>
            <person name="Martin F."/>
            <person name="Kauserud H."/>
        </authorList>
    </citation>
    <scope>NUCLEOTIDE SEQUENCE</scope>
    <source>
        <strain evidence="1">9284</strain>
    </source>
</reference>
<sequence>MIGLYTSTSTNLQDLWITHELILFLLPTHQEARGKLLNLLGHICLEQWSREQSVEALNQAVLAHDDAVREDITNASFLEGLCTALSQRVKALHNGVDIDRHVQVTEKILFLMGDDHAEKAAMLPSLEALSSQRFEQLGSVEDLHRSVSAWEDAVHLTPEDNPEKASWLTNLGGSLITRFASLAALRTYTSQCLCVRMQCKSHQKATQTRHPC</sequence>
<gene>
    <name evidence="1" type="ORF">FB45DRAFT_255723</name>
</gene>
<evidence type="ECO:0000313" key="1">
    <source>
        <dbReference type="EMBL" id="KAJ7614580.1"/>
    </source>
</evidence>
<protein>
    <submittedName>
        <fullName evidence="1">Uncharacterized protein</fullName>
    </submittedName>
</protein>
<proteinExistence type="predicted"/>
<comment type="caution">
    <text evidence="1">The sequence shown here is derived from an EMBL/GenBank/DDBJ whole genome shotgun (WGS) entry which is preliminary data.</text>
</comment>
<keyword evidence="2" id="KW-1185">Reference proteome</keyword>
<dbReference type="AlphaFoldDB" id="A0AAD7BAE6"/>
<organism evidence="1 2">
    <name type="scientific">Roridomyces roridus</name>
    <dbReference type="NCBI Taxonomy" id="1738132"/>
    <lineage>
        <taxon>Eukaryota</taxon>
        <taxon>Fungi</taxon>
        <taxon>Dikarya</taxon>
        <taxon>Basidiomycota</taxon>
        <taxon>Agaricomycotina</taxon>
        <taxon>Agaricomycetes</taxon>
        <taxon>Agaricomycetidae</taxon>
        <taxon>Agaricales</taxon>
        <taxon>Marasmiineae</taxon>
        <taxon>Mycenaceae</taxon>
        <taxon>Roridomyces</taxon>
    </lineage>
</organism>
<dbReference type="EMBL" id="JARKIF010000026">
    <property type="protein sequence ID" value="KAJ7614580.1"/>
    <property type="molecule type" value="Genomic_DNA"/>
</dbReference>
<evidence type="ECO:0000313" key="2">
    <source>
        <dbReference type="Proteomes" id="UP001221142"/>
    </source>
</evidence>
<accession>A0AAD7BAE6</accession>
<dbReference type="Proteomes" id="UP001221142">
    <property type="component" value="Unassembled WGS sequence"/>
</dbReference>
<name>A0AAD7BAE6_9AGAR</name>